<comment type="caution">
    <text evidence="1">The sequence shown here is derived from an EMBL/GenBank/DDBJ whole genome shotgun (WGS) entry which is preliminary data.</text>
</comment>
<dbReference type="EMBL" id="CAJNDS010000879">
    <property type="protein sequence ID" value="CAE7239078.1"/>
    <property type="molecule type" value="Genomic_DNA"/>
</dbReference>
<dbReference type="AlphaFoldDB" id="A0A812LCT5"/>
<dbReference type="Proteomes" id="UP000604046">
    <property type="component" value="Unassembled WGS sequence"/>
</dbReference>
<reference evidence="1" key="1">
    <citation type="submission" date="2021-02" db="EMBL/GenBank/DDBJ databases">
        <authorList>
            <person name="Dougan E. K."/>
            <person name="Rhodes N."/>
            <person name="Thang M."/>
            <person name="Chan C."/>
        </authorList>
    </citation>
    <scope>NUCLEOTIDE SEQUENCE</scope>
</reference>
<dbReference type="OrthoDB" id="10424494at2759"/>
<evidence type="ECO:0000313" key="2">
    <source>
        <dbReference type="Proteomes" id="UP000604046"/>
    </source>
</evidence>
<name>A0A812LCT5_9DINO</name>
<keyword evidence="2" id="KW-1185">Reference proteome</keyword>
<evidence type="ECO:0000313" key="1">
    <source>
        <dbReference type="EMBL" id="CAE7239078.1"/>
    </source>
</evidence>
<accession>A0A812LCT5</accession>
<sequence length="86" mass="9558">MAILETGHAVHVSTVQSWLAQPSRLAKTLRISLPKKEIGDDTAALLSTLTLQCCNLQILQHFAYIRGMWMKTSSYPETALKTMQVA</sequence>
<proteinExistence type="predicted"/>
<protein>
    <submittedName>
        <fullName evidence="1">Uncharacterized protein</fullName>
    </submittedName>
</protein>
<organism evidence="1 2">
    <name type="scientific">Symbiodinium natans</name>
    <dbReference type="NCBI Taxonomy" id="878477"/>
    <lineage>
        <taxon>Eukaryota</taxon>
        <taxon>Sar</taxon>
        <taxon>Alveolata</taxon>
        <taxon>Dinophyceae</taxon>
        <taxon>Suessiales</taxon>
        <taxon>Symbiodiniaceae</taxon>
        <taxon>Symbiodinium</taxon>
    </lineage>
</organism>
<gene>
    <name evidence="1" type="ORF">SNAT2548_LOCUS10583</name>
</gene>